<dbReference type="HOGENOM" id="CLU_3364146_0_0_9"/>
<dbReference type="AlphaFoldDB" id="A8RM39"/>
<dbReference type="EMBL" id="ABCC02000020">
    <property type="protein sequence ID" value="EDP17860.1"/>
    <property type="molecule type" value="Genomic_DNA"/>
</dbReference>
<gene>
    <name evidence="1" type="ORF">CLOBOL_01812</name>
</gene>
<name>A8RM39_ENTBW</name>
<evidence type="ECO:0000313" key="1">
    <source>
        <dbReference type="EMBL" id="EDP17860.1"/>
    </source>
</evidence>
<proteinExistence type="predicted"/>
<reference evidence="1 2" key="2">
    <citation type="submission" date="2007-09" db="EMBL/GenBank/DDBJ databases">
        <title>Draft genome sequence of Clostridium bolteae (ATCC BAA-613).</title>
        <authorList>
            <person name="Sudarsanam P."/>
            <person name="Ley R."/>
            <person name="Guruge J."/>
            <person name="Turnbaugh P.J."/>
            <person name="Mahowald M."/>
            <person name="Liep D."/>
            <person name="Gordon J."/>
        </authorList>
    </citation>
    <scope>NUCLEOTIDE SEQUENCE [LARGE SCALE GENOMIC DNA]</scope>
    <source>
        <strain evidence="2">ATCC BAA-613 / DSM 15670 / CCUG 46953 / JCM 12243 / WAL 16351</strain>
    </source>
</reference>
<organism evidence="1 2">
    <name type="scientific">Enterocloster bolteae (strain ATCC BAA-613 / DSM 15670 / CCUG 46953 / JCM 12243 / WAL 16351)</name>
    <name type="common">Clostridium bolteae</name>
    <dbReference type="NCBI Taxonomy" id="411902"/>
    <lineage>
        <taxon>Bacteria</taxon>
        <taxon>Bacillati</taxon>
        <taxon>Bacillota</taxon>
        <taxon>Clostridia</taxon>
        <taxon>Lachnospirales</taxon>
        <taxon>Lachnospiraceae</taxon>
        <taxon>Enterocloster</taxon>
    </lineage>
</organism>
<dbReference type="Proteomes" id="UP000005396">
    <property type="component" value="Unassembled WGS sequence"/>
</dbReference>
<sequence length="35" mass="4301">MKGNIKKTSTRWRGLCAKIKNIWINMEFKSMRWMI</sequence>
<dbReference type="PaxDb" id="411902-CLOBOL_01812"/>
<comment type="caution">
    <text evidence="1">The sequence shown here is derived from an EMBL/GenBank/DDBJ whole genome shotgun (WGS) entry which is preliminary data.</text>
</comment>
<evidence type="ECO:0000313" key="2">
    <source>
        <dbReference type="Proteomes" id="UP000005396"/>
    </source>
</evidence>
<protein>
    <submittedName>
        <fullName evidence="1">Uncharacterized protein</fullName>
    </submittedName>
</protein>
<reference evidence="1 2" key="1">
    <citation type="submission" date="2007-08" db="EMBL/GenBank/DDBJ databases">
        <authorList>
            <person name="Fulton L."/>
            <person name="Clifton S."/>
            <person name="Fulton B."/>
            <person name="Xu J."/>
            <person name="Minx P."/>
            <person name="Pepin K.H."/>
            <person name="Johnson M."/>
            <person name="Thiruvilangam P."/>
            <person name="Bhonagiri V."/>
            <person name="Nash W.E."/>
            <person name="Mardis E.R."/>
            <person name="Wilson R.K."/>
        </authorList>
    </citation>
    <scope>NUCLEOTIDE SEQUENCE [LARGE SCALE GENOMIC DNA]</scope>
    <source>
        <strain evidence="2">ATCC BAA-613 / DSM 15670 / CCUG 46953 / JCM 12243 / WAL 16351</strain>
    </source>
</reference>
<accession>A8RM39</accession>